<sequence>MMIQGDCVRLRSLRVEDAAEFYRWSCDPEVVQYSLSSFSLPKSQAQYAQWLAQVNDERGSISLGIECTNSGELIGYAGIVGISQLNRCGEYFILIGDKRHWGRGVGTEVTRLVTEYGFRQLGLNRIELTAFANNPGAVRAYEKAGYVHEGVLRQAGFRHGRFMDKVMMAALANDWLAT</sequence>
<dbReference type="InterPro" id="IPR000182">
    <property type="entry name" value="GNAT_dom"/>
</dbReference>
<keyword evidence="3" id="KW-1185">Reference proteome</keyword>
<dbReference type="PROSITE" id="PS51186">
    <property type="entry name" value="GNAT"/>
    <property type="match status" value="1"/>
</dbReference>
<proteinExistence type="predicted"/>
<dbReference type="OrthoDB" id="9784707at2"/>
<dbReference type="AlphaFoldDB" id="A0A1G8NI14"/>
<evidence type="ECO:0000259" key="1">
    <source>
        <dbReference type="PROSITE" id="PS51186"/>
    </source>
</evidence>
<name>A0A1G8NI14_9GAMM</name>
<organism evidence="2 3">
    <name type="scientific">Ferrimonas sediminum</name>
    <dbReference type="NCBI Taxonomy" id="718193"/>
    <lineage>
        <taxon>Bacteria</taxon>
        <taxon>Pseudomonadati</taxon>
        <taxon>Pseudomonadota</taxon>
        <taxon>Gammaproteobacteria</taxon>
        <taxon>Alteromonadales</taxon>
        <taxon>Ferrimonadaceae</taxon>
        <taxon>Ferrimonas</taxon>
    </lineage>
</organism>
<dbReference type="SUPFAM" id="SSF55729">
    <property type="entry name" value="Acyl-CoA N-acyltransferases (Nat)"/>
    <property type="match status" value="1"/>
</dbReference>
<dbReference type="PANTHER" id="PTHR43415">
    <property type="entry name" value="SPERMIDINE N(1)-ACETYLTRANSFERASE"/>
    <property type="match status" value="1"/>
</dbReference>
<dbReference type="CDD" id="cd04301">
    <property type="entry name" value="NAT_SF"/>
    <property type="match status" value="1"/>
</dbReference>
<protein>
    <submittedName>
        <fullName evidence="2">Protein N-acetyltransferase, RimJ/RimL family</fullName>
    </submittedName>
</protein>
<accession>A0A1G8NI14</accession>
<dbReference type="GO" id="GO:0016747">
    <property type="term" value="F:acyltransferase activity, transferring groups other than amino-acyl groups"/>
    <property type="evidence" value="ECO:0007669"/>
    <property type="project" value="InterPro"/>
</dbReference>
<gene>
    <name evidence="2" type="ORF">SAMN04488540_103137</name>
</gene>
<dbReference type="EMBL" id="FNEM01000003">
    <property type="protein sequence ID" value="SDI79931.1"/>
    <property type="molecule type" value="Genomic_DNA"/>
</dbReference>
<reference evidence="3" key="1">
    <citation type="submission" date="2016-10" db="EMBL/GenBank/DDBJ databases">
        <authorList>
            <person name="Varghese N."/>
            <person name="Submissions S."/>
        </authorList>
    </citation>
    <scope>NUCLEOTIDE SEQUENCE [LARGE SCALE GENOMIC DNA]</scope>
    <source>
        <strain evidence="3">DSM 23317</strain>
    </source>
</reference>
<feature type="domain" description="N-acetyltransferase" evidence="1">
    <location>
        <begin position="8"/>
        <end position="164"/>
    </location>
</feature>
<evidence type="ECO:0000313" key="3">
    <source>
        <dbReference type="Proteomes" id="UP000199527"/>
    </source>
</evidence>
<dbReference type="PANTHER" id="PTHR43415:SF3">
    <property type="entry name" value="GNAT-FAMILY ACETYLTRANSFERASE"/>
    <property type="match status" value="1"/>
</dbReference>
<dbReference type="Gene3D" id="3.40.630.30">
    <property type="match status" value="1"/>
</dbReference>
<dbReference type="Pfam" id="PF13302">
    <property type="entry name" value="Acetyltransf_3"/>
    <property type="match status" value="1"/>
</dbReference>
<dbReference type="RefSeq" id="WP_090362993.1">
    <property type="nucleotide sequence ID" value="NZ_FNEM01000003.1"/>
</dbReference>
<dbReference type="InterPro" id="IPR016181">
    <property type="entry name" value="Acyl_CoA_acyltransferase"/>
</dbReference>
<dbReference type="Proteomes" id="UP000199527">
    <property type="component" value="Unassembled WGS sequence"/>
</dbReference>
<evidence type="ECO:0000313" key="2">
    <source>
        <dbReference type="EMBL" id="SDI79931.1"/>
    </source>
</evidence>
<keyword evidence="2" id="KW-0808">Transferase</keyword>